<gene>
    <name evidence="6" type="primary">LOC117313389</name>
</gene>
<organism evidence="5 6">
    <name type="scientific">Tursiops truncatus</name>
    <name type="common">Atlantic bottle-nosed dolphin</name>
    <name type="synonym">Delphinus truncatus</name>
    <dbReference type="NCBI Taxonomy" id="9739"/>
    <lineage>
        <taxon>Eukaryota</taxon>
        <taxon>Metazoa</taxon>
        <taxon>Chordata</taxon>
        <taxon>Craniata</taxon>
        <taxon>Vertebrata</taxon>
        <taxon>Euteleostomi</taxon>
        <taxon>Mammalia</taxon>
        <taxon>Eutheria</taxon>
        <taxon>Laurasiatheria</taxon>
        <taxon>Artiodactyla</taxon>
        <taxon>Whippomorpha</taxon>
        <taxon>Cetacea</taxon>
        <taxon>Odontoceti</taxon>
        <taxon>Delphinidae</taxon>
        <taxon>Tursiops</taxon>
    </lineage>
</organism>
<dbReference type="PANTHER" id="PTHR34313:SF2">
    <property type="entry name" value="ENDOGENOUS RETROVIRUS GROUP K MEMBER 21 ENV POLYPROTEIN-LIKE"/>
    <property type="match status" value="1"/>
</dbReference>
<accession>A0A6J3RU49</accession>
<comment type="subcellular location">
    <subcellularLocation>
        <location evidence="1">Virion</location>
    </subcellularLocation>
</comment>
<evidence type="ECO:0000256" key="2">
    <source>
        <dbReference type="SAM" id="MobiDB-lite"/>
    </source>
</evidence>
<evidence type="ECO:0000313" key="5">
    <source>
        <dbReference type="Proteomes" id="UP000245320"/>
    </source>
</evidence>
<keyword evidence="3" id="KW-0472">Membrane</keyword>
<feature type="compositionally biased region" description="Polar residues" evidence="2">
    <location>
        <begin position="685"/>
        <end position="702"/>
    </location>
</feature>
<reference evidence="6" key="1">
    <citation type="submission" date="2025-08" db="UniProtKB">
        <authorList>
            <consortium name="RefSeq"/>
        </authorList>
    </citation>
    <scope>IDENTIFICATION</scope>
    <source>
        <tissue evidence="6">Spleen</tissue>
    </source>
</reference>
<feature type="transmembrane region" description="Helical" evidence="3">
    <location>
        <begin position="633"/>
        <end position="654"/>
    </location>
</feature>
<feature type="transmembrane region" description="Helical" evidence="3">
    <location>
        <begin position="464"/>
        <end position="490"/>
    </location>
</feature>
<keyword evidence="3" id="KW-0812">Transmembrane</keyword>
<keyword evidence="5" id="KW-1185">Reference proteome</keyword>
<sequence length="702" mass="80244">MSDQMSKKVKPDVKPVKQLIPPLQQLSLESKCNEEVQTSSLFLESKALSFNKKSQRESKRRYAASTLDAPEVTWGAIKRLCNNAEAVVNTQGLPLTTCNFFMALLTLLSVQVSANTTYWAYFPDPPILHAVTWKDSAVTVSSSLSELIDGIKGMQNYGQFVINRNYTFKGQTNLPPICFYVKKYSLDKGKNGCLPVSDIGLLTDSPKEPSGKDKTTRHLWSLIGKFVDSGIRGESKIHPSKYPDCDIKPDKAMDEWRGIDINVGFPSWVYCMHNKEAKIIISGSKYYVSDWSMDRPDSDYRQYLQHVIRYNWKDSLIPSPLRINRWNSFGWIAPMYTFNHKNNVYIQPQLWRLLLAVGNVTLKRPNVKENVYYVQTCVMSPYVLLLTNKSDNLQIVRKYHRFYVLCTECMLTTCIIPNMKVQIIMLLKKPAYIMLPVTLEESWYSDKGVEVIKRVSELMRPKRFVATLILGISALIGIVSSFSLATYTLVKEVQTAQYVNDLSKNISLALAIQEAIDRKLENKVDALEEAVLHVGQELTALKIRLSLTCHVKFSWVCVTPLIVNESEYTWEKIQMHILNVWNSSDIGIDLNKLHQQIHDIASFQLNINPSKIAEEMFQNMRNFFQGNSFTHMLINYGAAGIVIILFLICFPVFLRLIQTALKSVYHTKLELHTLYKKIKKGEMSGPSSECTKRPVQSQGRQY</sequence>
<dbReference type="InParanoid" id="A0A6J3RU49"/>
<name>A0A6J3RU49_TURTR</name>
<dbReference type="PANTHER" id="PTHR34313">
    <property type="entry name" value="ENDOGENOUS RETROVIRUS GROUP K MEMBER 113 ENV POLYPROTEIN-RELATED"/>
    <property type="match status" value="1"/>
</dbReference>
<dbReference type="InterPro" id="IPR000328">
    <property type="entry name" value="GP41-like"/>
</dbReference>
<feature type="domain" description="Retroviral envelope protein GP41-like" evidence="4">
    <location>
        <begin position="485"/>
        <end position="674"/>
    </location>
</feature>
<dbReference type="OrthoDB" id="9704011at2759"/>
<evidence type="ECO:0000259" key="4">
    <source>
        <dbReference type="Pfam" id="PF00517"/>
    </source>
</evidence>
<feature type="region of interest" description="Disordered" evidence="2">
    <location>
        <begin position="681"/>
        <end position="702"/>
    </location>
</feature>
<evidence type="ECO:0000256" key="3">
    <source>
        <dbReference type="SAM" id="Phobius"/>
    </source>
</evidence>
<dbReference type="InterPro" id="IPR051255">
    <property type="entry name" value="Retroviral_env_glycoprotein"/>
</dbReference>
<dbReference type="RefSeq" id="XP_033717983.1">
    <property type="nucleotide sequence ID" value="XM_033862092.1"/>
</dbReference>
<dbReference type="GeneID" id="117313389"/>
<dbReference type="Pfam" id="PF00517">
    <property type="entry name" value="GP41"/>
    <property type="match status" value="1"/>
</dbReference>
<dbReference type="GO" id="GO:0005198">
    <property type="term" value="F:structural molecule activity"/>
    <property type="evidence" value="ECO:0007669"/>
    <property type="project" value="InterPro"/>
</dbReference>
<proteinExistence type="predicted"/>
<evidence type="ECO:0000313" key="6">
    <source>
        <dbReference type="RefSeq" id="XP_033717983.1"/>
    </source>
</evidence>
<keyword evidence="3" id="KW-1133">Transmembrane helix</keyword>
<protein>
    <submittedName>
        <fullName evidence="6">Endogenous retrovirus group K member 113 Env polyprotein-like isoform X1</fullName>
    </submittedName>
</protein>
<evidence type="ECO:0000256" key="1">
    <source>
        <dbReference type="ARBA" id="ARBA00004328"/>
    </source>
</evidence>
<dbReference type="Proteomes" id="UP000245320">
    <property type="component" value="Chromosome 8"/>
</dbReference>
<dbReference type="AlphaFoldDB" id="A0A6J3RU49"/>